<dbReference type="InterPro" id="IPR004170">
    <property type="entry name" value="WWE_dom"/>
</dbReference>
<reference evidence="8" key="1">
    <citation type="submission" date="2023-11" db="EMBL/GenBank/DDBJ databases">
        <title>Genome assemblies of two species of porcelain crab, Petrolisthes cinctipes and Petrolisthes manimaculis (Anomura: Porcellanidae).</title>
        <authorList>
            <person name="Angst P."/>
        </authorList>
    </citation>
    <scope>NUCLEOTIDE SEQUENCE</scope>
    <source>
        <strain evidence="8">PB745_02</strain>
        <tissue evidence="8">Gill</tissue>
    </source>
</reference>
<dbReference type="GO" id="GO:1990404">
    <property type="term" value="F:NAD+-protein mono-ADP-ribosyltransferase activity"/>
    <property type="evidence" value="ECO:0007669"/>
    <property type="project" value="TreeGrafter"/>
</dbReference>
<dbReference type="Gene3D" id="3.30.720.50">
    <property type="match status" value="1"/>
</dbReference>
<comment type="similarity">
    <text evidence="3">Belongs to the ARTD/PARP family.</text>
</comment>
<protein>
    <recommendedName>
        <fullName evidence="10">Poly [ADP-ribose] polymerase</fullName>
    </recommendedName>
</protein>
<dbReference type="GO" id="GO:0005634">
    <property type="term" value="C:nucleus"/>
    <property type="evidence" value="ECO:0007669"/>
    <property type="project" value="UniProtKB-SubCell"/>
</dbReference>
<dbReference type="EMBL" id="JAWZYT010002382">
    <property type="protein sequence ID" value="KAK4304785.1"/>
    <property type="molecule type" value="Genomic_DNA"/>
</dbReference>
<dbReference type="PROSITE" id="PS50918">
    <property type="entry name" value="WWE"/>
    <property type="match status" value="1"/>
</dbReference>
<evidence type="ECO:0000313" key="9">
    <source>
        <dbReference type="Proteomes" id="UP001292094"/>
    </source>
</evidence>
<dbReference type="SUPFAM" id="SSF56399">
    <property type="entry name" value="ADP-ribosylation"/>
    <property type="match status" value="1"/>
</dbReference>
<feature type="compositionally biased region" description="Acidic residues" evidence="4">
    <location>
        <begin position="72"/>
        <end position="83"/>
    </location>
</feature>
<evidence type="ECO:0000256" key="3">
    <source>
        <dbReference type="ARBA" id="ARBA00024347"/>
    </source>
</evidence>
<comment type="caution">
    <text evidence="8">The sequence shown here is derived from an EMBL/GenBank/DDBJ whole genome shotgun (WGS) entry which is preliminary data.</text>
</comment>
<evidence type="ECO:0000256" key="2">
    <source>
        <dbReference type="ARBA" id="ARBA00023242"/>
    </source>
</evidence>
<sequence>MSTEKTKESLANLEDHSSDEAEEADGRVTVIGLLQSARPGERRGSLGVPEACWEGSKNQSNTQHIHIKPDHDQEEWKDDQLNDEEENGISKIEDWIMPRKLAKELAKTPHFSATYEKLQQELGNSRIALTRTVNAYGSTFRLHKNVVELRPRLALCTEHISGDGCQTSHCTELHICPQYVDQSCDNDRCGLGHTWYTDHNQMVIKDFYLDGLNTTELHHIIAYIFSSTDPFGPLEICSDYNNIILGCKGRCIRLHICCKFVEGRGICEDENCDLNHDFTDSHNQWLLIMHDLSTNETPRDIVITLLNSNPGLFPNPPTESPSLNLDYVYSPNSSDNECSDNDNSTNNTVTQWSHDPFCDAQKSTICEASVVDLCRDEDTGCSRLHAPFYYHWQVSENGMKWYNLRHHQAQCLERTYCDVQQQGTTLPSLKPSAIEPWWMPLFKLLGLGTWVAYFNKMSLVSGGRRLQLRRLCTEDETRAASTFLWYREISENHWQEYGKNQNADSVINITSGDIEEKWQENPNQTILCSGSFYFVSIDFETMTESVSSTQNQREVRRRPKPHLRCDPVTQGAPFRLLDVATFDAEYNKMVTLLNHTSRRYSSIKIKKLDNSLLRRAFQSRVAELNEQQDSVEIRQLFQAVDPALLSVICSENFDWRHQCKQRSSMRYGRGCYFYSRACEALEQRPQPHSETQKLVVARVVVGSWTRGNTNMTAPPFNPNTDIRYNTTTNKSDRPTVFVKYNSHEYYPEYLVILEQ</sequence>
<dbReference type="Gene3D" id="3.90.228.10">
    <property type="match status" value="1"/>
</dbReference>
<keyword evidence="2" id="KW-0539">Nucleus</keyword>
<dbReference type="Proteomes" id="UP001292094">
    <property type="component" value="Unassembled WGS sequence"/>
</dbReference>
<evidence type="ECO:0000256" key="4">
    <source>
        <dbReference type="SAM" id="MobiDB-lite"/>
    </source>
</evidence>
<dbReference type="GO" id="GO:0003950">
    <property type="term" value="F:NAD+ poly-ADP-ribosyltransferase activity"/>
    <property type="evidence" value="ECO:0007669"/>
    <property type="project" value="InterPro"/>
</dbReference>
<evidence type="ECO:0000313" key="8">
    <source>
        <dbReference type="EMBL" id="KAK4314088.1"/>
    </source>
</evidence>
<dbReference type="AlphaFoldDB" id="A0AAE1U868"/>
<dbReference type="InterPro" id="IPR037197">
    <property type="entry name" value="WWE_dom_sf"/>
</dbReference>
<dbReference type="PANTHER" id="PTHR45740">
    <property type="entry name" value="POLY [ADP-RIBOSE] POLYMERASE"/>
    <property type="match status" value="1"/>
</dbReference>
<feature type="region of interest" description="Disordered" evidence="4">
    <location>
        <begin position="54"/>
        <end position="83"/>
    </location>
</feature>
<proteinExistence type="inferred from homology"/>
<evidence type="ECO:0000313" key="7">
    <source>
        <dbReference type="EMBL" id="KAK4304785.1"/>
    </source>
</evidence>
<keyword evidence="9" id="KW-1185">Reference proteome</keyword>
<evidence type="ECO:0008006" key="10">
    <source>
        <dbReference type="Google" id="ProtNLM"/>
    </source>
</evidence>
<accession>A0AAE1U868</accession>
<dbReference type="PANTHER" id="PTHR45740:SF2">
    <property type="entry name" value="POLY [ADP-RIBOSE] POLYMERASE"/>
    <property type="match status" value="1"/>
</dbReference>
<dbReference type="EMBL" id="JAWZYT010001243">
    <property type="protein sequence ID" value="KAK4314088.1"/>
    <property type="molecule type" value="Genomic_DNA"/>
</dbReference>
<feature type="compositionally biased region" description="Basic and acidic residues" evidence="4">
    <location>
        <begin position="1"/>
        <end position="19"/>
    </location>
</feature>
<evidence type="ECO:0000259" key="5">
    <source>
        <dbReference type="PROSITE" id="PS50918"/>
    </source>
</evidence>
<name>A0AAE1U868_9EUCA</name>
<organism evidence="8 9">
    <name type="scientific">Petrolisthes manimaculis</name>
    <dbReference type="NCBI Taxonomy" id="1843537"/>
    <lineage>
        <taxon>Eukaryota</taxon>
        <taxon>Metazoa</taxon>
        <taxon>Ecdysozoa</taxon>
        <taxon>Arthropoda</taxon>
        <taxon>Crustacea</taxon>
        <taxon>Multicrustacea</taxon>
        <taxon>Malacostraca</taxon>
        <taxon>Eumalacostraca</taxon>
        <taxon>Eucarida</taxon>
        <taxon>Decapoda</taxon>
        <taxon>Pleocyemata</taxon>
        <taxon>Anomura</taxon>
        <taxon>Galatheoidea</taxon>
        <taxon>Porcellanidae</taxon>
        <taxon>Petrolisthes</taxon>
    </lineage>
</organism>
<dbReference type="SUPFAM" id="SSF117839">
    <property type="entry name" value="WWE domain"/>
    <property type="match status" value="1"/>
</dbReference>
<gene>
    <name evidence="8" type="ORF">Pmani_014618</name>
    <name evidence="7" type="ORF">Pmani_023298</name>
</gene>
<evidence type="ECO:0000256" key="1">
    <source>
        <dbReference type="ARBA" id="ARBA00004123"/>
    </source>
</evidence>
<dbReference type="InterPro" id="IPR051712">
    <property type="entry name" value="ARTD-AVP"/>
</dbReference>
<comment type="subcellular location">
    <subcellularLocation>
        <location evidence="1">Nucleus</location>
    </subcellularLocation>
</comment>
<evidence type="ECO:0000259" key="6">
    <source>
        <dbReference type="PROSITE" id="PS51059"/>
    </source>
</evidence>
<dbReference type="InterPro" id="IPR012317">
    <property type="entry name" value="Poly(ADP-ribose)pol_cat_dom"/>
</dbReference>
<dbReference type="Pfam" id="PF02825">
    <property type="entry name" value="WWE"/>
    <property type="match status" value="1"/>
</dbReference>
<feature type="domain" description="PARP catalytic" evidence="6">
    <location>
        <begin position="560"/>
        <end position="755"/>
    </location>
</feature>
<feature type="domain" description="WWE" evidence="5">
    <location>
        <begin position="471"/>
        <end position="557"/>
    </location>
</feature>
<feature type="region of interest" description="Disordered" evidence="4">
    <location>
        <begin position="1"/>
        <end position="27"/>
    </location>
</feature>
<dbReference type="PROSITE" id="PS51059">
    <property type="entry name" value="PARP_CATALYTIC"/>
    <property type="match status" value="1"/>
</dbReference>